<dbReference type="InterPro" id="IPR027417">
    <property type="entry name" value="P-loop_NTPase"/>
</dbReference>
<organism evidence="2 3">
    <name type="scientific">Panagrolaimus superbus</name>
    <dbReference type="NCBI Taxonomy" id="310955"/>
    <lineage>
        <taxon>Eukaryota</taxon>
        <taxon>Metazoa</taxon>
        <taxon>Ecdysozoa</taxon>
        <taxon>Nematoda</taxon>
        <taxon>Chromadorea</taxon>
        <taxon>Rhabditida</taxon>
        <taxon>Tylenchina</taxon>
        <taxon>Panagrolaimomorpha</taxon>
        <taxon>Panagrolaimoidea</taxon>
        <taxon>Panagrolaimidae</taxon>
        <taxon>Panagrolaimus</taxon>
    </lineage>
</organism>
<dbReference type="AlphaFoldDB" id="A0A914YNL2"/>
<evidence type="ECO:0000313" key="3">
    <source>
        <dbReference type="WBParaSite" id="PSU_v2.g18930.t1"/>
    </source>
</evidence>
<dbReference type="GO" id="GO:0006260">
    <property type="term" value="P:DNA replication"/>
    <property type="evidence" value="ECO:0007669"/>
    <property type="project" value="TreeGrafter"/>
</dbReference>
<dbReference type="Proteomes" id="UP000887577">
    <property type="component" value="Unplaced"/>
</dbReference>
<dbReference type="SUPFAM" id="SSF52540">
    <property type="entry name" value="P-loop containing nucleoside triphosphate hydrolases"/>
    <property type="match status" value="1"/>
</dbReference>
<proteinExistence type="predicted"/>
<dbReference type="WBParaSite" id="PSU_v2.g18930.t1">
    <property type="protein sequence ID" value="PSU_v2.g18930.t1"/>
    <property type="gene ID" value="PSU_v2.g18930"/>
</dbReference>
<name>A0A914YNL2_9BILA</name>
<dbReference type="Gene3D" id="3.40.50.300">
    <property type="entry name" value="P-loop containing nucleotide triphosphate hydrolases"/>
    <property type="match status" value="1"/>
</dbReference>
<dbReference type="CDD" id="cd18809">
    <property type="entry name" value="SF1_C_RecD"/>
    <property type="match status" value="1"/>
</dbReference>
<dbReference type="PANTHER" id="PTHR23274">
    <property type="entry name" value="DNA HELICASE-RELATED"/>
    <property type="match status" value="1"/>
</dbReference>
<feature type="domain" description="DNA helicase Pif1-like 2B" evidence="1">
    <location>
        <begin position="80"/>
        <end position="122"/>
    </location>
</feature>
<evidence type="ECO:0000259" key="1">
    <source>
        <dbReference type="Pfam" id="PF21530"/>
    </source>
</evidence>
<protein>
    <submittedName>
        <fullName evidence="3">ATP-dependent DNA helicase</fullName>
    </submittedName>
</protein>
<dbReference type="GO" id="GO:0005657">
    <property type="term" value="C:replication fork"/>
    <property type="evidence" value="ECO:0007669"/>
    <property type="project" value="TreeGrafter"/>
</dbReference>
<evidence type="ECO:0000313" key="2">
    <source>
        <dbReference type="Proteomes" id="UP000887577"/>
    </source>
</evidence>
<reference evidence="3" key="1">
    <citation type="submission" date="2022-11" db="UniProtKB">
        <authorList>
            <consortium name="WormBaseParasite"/>
        </authorList>
    </citation>
    <scope>IDENTIFICATION</scope>
</reference>
<dbReference type="Pfam" id="PF21530">
    <property type="entry name" value="Pif1_2B_dom"/>
    <property type="match status" value="1"/>
</dbReference>
<dbReference type="InterPro" id="IPR049163">
    <property type="entry name" value="Pif1-like_2B_dom"/>
</dbReference>
<accession>A0A914YNL2</accession>
<sequence>MNFCYEPQWLAQPEKYANELSGSAILCPTNSVVKRINQRVLDSLHGRQQKTFYSRNTPLGDKPINPLDDNINEFSSEAMEGIETAGMPPHELNLKNGAIVMLIKNISVNTGLCNGTRLQVTEIFDEFIKCKVLSGSRSNNQDEIYLPRCKFEYGGTPSEPGPHFSRCQFPVKLSFAMTINKSQGQTLNRVGLYFRQGECFSHGQLYTAMSRVRTKKSIKIVTAVLDTLTTKNIVWRQLLN</sequence>
<dbReference type="PANTHER" id="PTHR23274:SF51">
    <property type="entry name" value="OS03G0423850 PROTEIN"/>
    <property type="match status" value="1"/>
</dbReference>
<keyword evidence="2" id="KW-1185">Reference proteome</keyword>